<feature type="transmembrane region" description="Helical" evidence="5">
    <location>
        <begin position="7"/>
        <end position="28"/>
    </location>
</feature>
<evidence type="ECO:0000256" key="4">
    <source>
        <dbReference type="ARBA" id="ARBA00023136"/>
    </source>
</evidence>
<evidence type="ECO:0000256" key="1">
    <source>
        <dbReference type="ARBA" id="ARBA00004167"/>
    </source>
</evidence>
<dbReference type="Proteomes" id="UP000783796">
    <property type="component" value="Unassembled WGS sequence"/>
</dbReference>
<dbReference type="Pfam" id="PF04357">
    <property type="entry name" value="TamB"/>
    <property type="match status" value="1"/>
</dbReference>
<name>A0A948TAY6_9BACT</name>
<dbReference type="EMBL" id="JAHLFW010000048">
    <property type="protein sequence ID" value="MBU3837788.1"/>
    <property type="molecule type" value="Genomic_DNA"/>
</dbReference>
<dbReference type="GO" id="GO:0009306">
    <property type="term" value="P:protein secretion"/>
    <property type="evidence" value="ECO:0007669"/>
    <property type="project" value="InterPro"/>
</dbReference>
<sequence length="1534" mass="168718">MKKFLKWTGIIISIPFALLIIISILIYIPPIQNFAVRKAATIASEATGMDINVGKITLSFPLNLNIHRVSAIENGDTLLSAGQISLKIQMRPLLKKQVEIDAFKLKDISLNTKNMIEGLTLKGLMGELYLESHGIALSPETAIINELRIKDTDLDVCIADTTAADTTASEPLYWKIMLQKAQIDNVAVQLNMPLDSMNMNLKLNQALLAGGMIDLKKEEYSLKTLSVKNSAAEYITGNTDSIKTEGFNPSQILLTGVNIGLDSVYYCGNTIRAGINHLRMKESCGTDKSAKPMEIISAEGKINMNDKGMNISGFELKTTDSYITMQASAGIWDNDGSISARIMADIGKHDLLRFIADVPEESALPISQFKKDFPSVPLQIRAGVDGSVNALRITSVSAEIPGHIRFAADGYANDIMDTTKMCAHIDLKADFPDVKFAQSFLGSTVVPADLTMSGTFDLKNDSVTASVNVQQGDGNVSLNAGYIPKREAYFAGIDIADLNMHNFMPEDSLFRVSASVRADGSGLDFMSPQSNMEAKASITNLEYARRAVSGVNINASLKNGNLNALIDINDNLMDISSVLRADISAEKIAAGIKTDIKRLDLHAMGISPEPFKMAETISIDAQTDMSQRHSAKVKVGDIRLITPKRTFKTKDINLGISMTEDSLRSYINSGDMTMLLRTTGGIDLISERISRISSVIEKQWKNRSMNLDSIREMLPETTFRIFAGDDNPFVNTMEMRGIGLKRMYASFATSSAKGIESKAYLYGLYTDSLRLDTINFNAVQDSTGIILTGGVKAGKTKKQEAFGITLNGGIRNDNASLIVRYNNEKGETGAHIGLKSVLRKRGVSLHVIPENPILVYRKFNLNPENYIFLADKGRILADMRLTDDNGTGLQIYSVPDSTSLQDITVAINRLDIGEFKRIIPYMPPVQGIINAEAHYVQQNEESFMTAIETGIESFAYGGAPLGNWNMSAVYLPTDDGGHHVDGFITRDDKTLAEINGQYKAAEKDGEEDNINARLNIRQFPLALAGAFVLEDMASLSGYASADVSIGGSTSSPAINGSMQTDSVNVFIPMTSMNLRFENKPITVTNNRLMFDKYSIYSRGKNPYVIDGTIDFSDMENMRMDLMMTARNFEVFNSKKNRKSLVYGKMYIDLNTSIKGTPDAISVKGNANILGSSDFTYVLRESPLTVEDRLAETVTFVNFADTAAAKRKPLQEVRPGGIDMLVNLHIDQAVQCKVDINESGSNYMRVEGGGDLAFQYTPDGNMLLNGRYQLMSGEMKYEMPVIPLKTFRIREGSYIEWTGNVMDPRLNIQAYERTRTSVTQEGQAARMVGFDVGVSITNRLSDLGFEFTLDAPEDGSMQNELAAMSASQKNKAAVTMLVTGMYISDSSTAKLDANSALNSYLQGQINNIAGNALKTIDLSVGMETTNATETGDQRTDYNFQFAKRFWNNRVRVVIGGKISTGNAAVRDESFIDNISLEYRLDNSGTRYVKLFHDKKYANVLEGEVTETGAGIVLKKKVARIKDLFIFQRKKKKDED</sequence>
<dbReference type="PANTHER" id="PTHR36985:SF1">
    <property type="entry name" value="TRANSLOCATION AND ASSEMBLY MODULE SUBUNIT TAMB"/>
    <property type="match status" value="1"/>
</dbReference>
<evidence type="ECO:0000256" key="2">
    <source>
        <dbReference type="ARBA" id="ARBA00022692"/>
    </source>
</evidence>
<reference evidence="7" key="2">
    <citation type="submission" date="2021-04" db="EMBL/GenBank/DDBJ databases">
        <authorList>
            <person name="Gilroy R."/>
        </authorList>
    </citation>
    <scope>NUCLEOTIDE SEQUENCE</scope>
    <source>
        <strain evidence="7">G4-2901</strain>
    </source>
</reference>
<evidence type="ECO:0000256" key="3">
    <source>
        <dbReference type="ARBA" id="ARBA00022989"/>
    </source>
</evidence>
<feature type="domain" description="Translocation and assembly module TamB C-terminal" evidence="6">
    <location>
        <begin position="1099"/>
        <end position="1491"/>
    </location>
</feature>
<evidence type="ECO:0000256" key="5">
    <source>
        <dbReference type="SAM" id="Phobius"/>
    </source>
</evidence>
<accession>A0A948TAY6</accession>
<dbReference type="PANTHER" id="PTHR36985">
    <property type="entry name" value="TRANSLOCATION AND ASSEMBLY MODULE SUBUNIT TAMB"/>
    <property type="match status" value="1"/>
</dbReference>
<evidence type="ECO:0000259" key="6">
    <source>
        <dbReference type="Pfam" id="PF04357"/>
    </source>
</evidence>
<comment type="subcellular location">
    <subcellularLocation>
        <location evidence="1">Membrane</location>
        <topology evidence="1">Single-pass membrane protein</topology>
    </subcellularLocation>
</comment>
<keyword evidence="4 5" id="KW-0472">Membrane</keyword>
<reference evidence="7" key="1">
    <citation type="journal article" date="2021" name="PeerJ">
        <title>Extensive microbial diversity within the chicken gut microbiome revealed by metagenomics and culture.</title>
        <authorList>
            <person name="Gilroy R."/>
            <person name="Ravi A."/>
            <person name="Getino M."/>
            <person name="Pursley I."/>
            <person name="Horton D.L."/>
            <person name="Alikhan N.F."/>
            <person name="Baker D."/>
            <person name="Gharbi K."/>
            <person name="Hall N."/>
            <person name="Watson M."/>
            <person name="Adriaenssens E.M."/>
            <person name="Foster-Nyarko E."/>
            <person name="Jarju S."/>
            <person name="Secka A."/>
            <person name="Antonio M."/>
            <person name="Oren A."/>
            <person name="Chaudhuri R.R."/>
            <person name="La Ragione R."/>
            <person name="Hildebrand F."/>
            <person name="Pallen M.J."/>
        </authorList>
    </citation>
    <scope>NUCLEOTIDE SEQUENCE</scope>
    <source>
        <strain evidence="7">G4-2901</strain>
    </source>
</reference>
<evidence type="ECO:0000313" key="8">
    <source>
        <dbReference type="Proteomes" id="UP000783796"/>
    </source>
</evidence>
<gene>
    <name evidence="7" type="ORF">H9777_05640</name>
</gene>
<dbReference type="GO" id="GO:0005886">
    <property type="term" value="C:plasma membrane"/>
    <property type="evidence" value="ECO:0007669"/>
    <property type="project" value="InterPro"/>
</dbReference>
<evidence type="ECO:0000313" key="7">
    <source>
        <dbReference type="EMBL" id="MBU3837788.1"/>
    </source>
</evidence>
<comment type="caution">
    <text evidence="7">The sequence shown here is derived from an EMBL/GenBank/DDBJ whole genome shotgun (WGS) entry which is preliminary data.</text>
</comment>
<protein>
    <submittedName>
        <fullName evidence="7">Translocation/assembly module TamB</fullName>
    </submittedName>
</protein>
<keyword evidence="3 5" id="KW-1133">Transmembrane helix</keyword>
<dbReference type="InterPro" id="IPR007452">
    <property type="entry name" value="TamB_C"/>
</dbReference>
<keyword evidence="2 5" id="KW-0812">Transmembrane</keyword>
<organism evidence="7 8">
    <name type="scientific">Candidatus Phocaeicola faecigallinarum</name>
    <dbReference type="NCBI Taxonomy" id="2838732"/>
    <lineage>
        <taxon>Bacteria</taxon>
        <taxon>Pseudomonadati</taxon>
        <taxon>Bacteroidota</taxon>
        <taxon>Bacteroidia</taxon>
        <taxon>Bacteroidales</taxon>
        <taxon>Bacteroidaceae</taxon>
        <taxon>Phocaeicola</taxon>
    </lineage>
</organism>
<proteinExistence type="predicted"/>